<dbReference type="GO" id="GO:0008168">
    <property type="term" value="F:methyltransferase activity"/>
    <property type="evidence" value="ECO:0007669"/>
    <property type="project" value="InterPro"/>
</dbReference>
<proteinExistence type="predicted"/>
<organism evidence="2 3">
    <name type="scientific">Hemibagrus guttatus</name>
    <dbReference type="NCBI Taxonomy" id="175788"/>
    <lineage>
        <taxon>Eukaryota</taxon>
        <taxon>Metazoa</taxon>
        <taxon>Chordata</taxon>
        <taxon>Craniata</taxon>
        <taxon>Vertebrata</taxon>
        <taxon>Euteleostomi</taxon>
        <taxon>Actinopterygii</taxon>
        <taxon>Neopterygii</taxon>
        <taxon>Teleostei</taxon>
        <taxon>Ostariophysi</taxon>
        <taxon>Siluriformes</taxon>
        <taxon>Bagridae</taxon>
        <taxon>Hemibagrus</taxon>
    </lineage>
</organism>
<sequence length="78" mass="9729">MIIDPRRRRKEQHIPIYIGETEVERVKTFKFLGTYISEHFTWSHNTQQLLRRSQQRLYFLRRLRKFGILTEILSNFYK</sequence>
<evidence type="ECO:0000313" key="3">
    <source>
        <dbReference type="Proteomes" id="UP001274896"/>
    </source>
</evidence>
<dbReference type="InterPro" id="IPR015095">
    <property type="entry name" value="AlkB_hom8_N"/>
</dbReference>
<reference evidence="2" key="1">
    <citation type="submission" date="2023-06" db="EMBL/GenBank/DDBJ databases">
        <title>Male Hemibagrus guttatus genome.</title>
        <authorList>
            <person name="Bian C."/>
        </authorList>
    </citation>
    <scope>NUCLEOTIDE SEQUENCE</scope>
    <source>
        <strain evidence="2">Male_cb2023</strain>
        <tissue evidence="2">Muscle</tissue>
    </source>
</reference>
<keyword evidence="3" id="KW-1185">Reference proteome</keyword>
<evidence type="ECO:0000313" key="2">
    <source>
        <dbReference type="EMBL" id="KAK3521243.1"/>
    </source>
</evidence>
<accession>A0AAE0QHU1</accession>
<name>A0AAE0QHU1_9TELE</name>
<evidence type="ECO:0000259" key="1">
    <source>
        <dbReference type="Pfam" id="PF09004"/>
    </source>
</evidence>
<dbReference type="Proteomes" id="UP001274896">
    <property type="component" value="Unassembled WGS sequence"/>
</dbReference>
<dbReference type="Pfam" id="PF09004">
    <property type="entry name" value="ALKBH8_N"/>
    <property type="match status" value="1"/>
</dbReference>
<dbReference type="AlphaFoldDB" id="A0AAE0QHU1"/>
<dbReference type="EMBL" id="JAUCMX010000015">
    <property type="protein sequence ID" value="KAK3521243.1"/>
    <property type="molecule type" value="Genomic_DNA"/>
</dbReference>
<comment type="caution">
    <text evidence="2">The sequence shown here is derived from an EMBL/GenBank/DDBJ whole genome shotgun (WGS) entry which is preliminary data.</text>
</comment>
<gene>
    <name evidence="2" type="ORF">QTP70_001557</name>
</gene>
<feature type="domain" description="Alkylated DNA repair protein AlkB homologue 8 N-terminal" evidence="1">
    <location>
        <begin position="42"/>
        <end position="77"/>
    </location>
</feature>
<dbReference type="GO" id="GO:0016706">
    <property type="term" value="F:2-oxoglutarate-dependent dioxygenase activity"/>
    <property type="evidence" value="ECO:0007669"/>
    <property type="project" value="InterPro"/>
</dbReference>
<protein>
    <recommendedName>
        <fullName evidence="1">Alkylated DNA repair protein AlkB homologue 8 N-terminal domain-containing protein</fullName>
    </recommendedName>
</protein>